<accession>A0A2K3QNM2</accession>
<dbReference type="EMBL" id="NRSZ01000154">
    <property type="protein sequence ID" value="PNY29131.1"/>
    <property type="molecule type" value="Genomic_DNA"/>
</dbReference>
<keyword evidence="2" id="KW-1185">Reference proteome</keyword>
<protein>
    <recommendedName>
        <fullName evidence="3">Cell wall galactomannoprotein</fullName>
    </recommendedName>
</protein>
<evidence type="ECO:0000313" key="2">
    <source>
        <dbReference type="Proteomes" id="UP000236621"/>
    </source>
</evidence>
<dbReference type="Pfam" id="PF17615">
    <property type="entry name" value="C166"/>
    <property type="match status" value="1"/>
</dbReference>
<organism evidence="1 2">
    <name type="scientific">Tolypocladium capitatum</name>
    <dbReference type="NCBI Taxonomy" id="45235"/>
    <lineage>
        <taxon>Eukaryota</taxon>
        <taxon>Fungi</taxon>
        <taxon>Dikarya</taxon>
        <taxon>Ascomycota</taxon>
        <taxon>Pezizomycotina</taxon>
        <taxon>Sordariomycetes</taxon>
        <taxon>Hypocreomycetidae</taxon>
        <taxon>Hypocreales</taxon>
        <taxon>Ophiocordycipitaceae</taxon>
        <taxon>Tolypocladium</taxon>
    </lineage>
</organism>
<name>A0A2K3QNM2_9HYPO</name>
<sequence length="160" mass="16140">CAAGDIDSSAQSVIDTINIITDLSQQLQGPAGDLSPTDPGAITTVTSGFTRITATITSDITQFAKLQPFDAGCDADAVALALGKFVQAQQTLLTTIIGKAGAFTKVPGAGEPVAAVLTALGGVIDGISKGLIVLVPSDACYTRQQTNSLVNTLNDATAAF</sequence>
<feature type="non-terminal residue" evidence="1">
    <location>
        <position position="1"/>
    </location>
</feature>
<evidence type="ECO:0008006" key="3">
    <source>
        <dbReference type="Google" id="ProtNLM"/>
    </source>
</evidence>
<evidence type="ECO:0000313" key="1">
    <source>
        <dbReference type="EMBL" id="PNY29131.1"/>
    </source>
</evidence>
<gene>
    <name evidence="1" type="ORF">TCAP_00961</name>
</gene>
<proteinExistence type="predicted"/>
<reference evidence="1 2" key="1">
    <citation type="submission" date="2017-08" db="EMBL/GenBank/DDBJ databases">
        <title>Harnessing the power of phylogenomics to disentangle the directionality and signatures of interkingdom host jumping in the parasitic fungal genus Tolypocladium.</title>
        <authorList>
            <person name="Quandt C.A."/>
            <person name="Patterson W."/>
            <person name="Spatafora J.W."/>
        </authorList>
    </citation>
    <scope>NUCLEOTIDE SEQUENCE [LARGE SCALE GENOMIC DNA]</scope>
    <source>
        <strain evidence="1 2">CBS 113982</strain>
    </source>
</reference>
<dbReference type="Proteomes" id="UP000236621">
    <property type="component" value="Unassembled WGS sequence"/>
</dbReference>
<dbReference type="AlphaFoldDB" id="A0A2K3QNM2"/>
<dbReference type="OrthoDB" id="5089392at2759"/>
<comment type="caution">
    <text evidence="1">The sequence shown here is derived from an EMBL/GenBank/DDBJ whole genome shotgun (WGS) entry which is preliminary data.</text>
</comment>